<dbReference type="STRING" id="796925.A0A137NZN0"/>
<protein>
    <submittedName>
        <fullName evidence="1">Uncharacterized protein</fullName>
    </submittedName>
</protein>
<keyword evidence="2" id="KW-1185">Reference proteome</keyword>
<dbReference type="Proteomes" id="UP000070444">
    <property type="component" value="Unassembled WGS sequence"/>
</dbReference>
<evidence type="ECO:0000313" key="2">
    <source>
        <dbReference type="Proteomes" id="UP000070444"/>
    </source>
</evidence>
<feature type="non-terminal residue" evidence="1">
    <location>
        <position position="1"/>
    </location>
</feature>
<dbReference type="EMBL" id="KQ964595">
    <property type="protein sequence ID" value="KXN68121.1"/>
    <property type="molecule type" value="Genomic_DNA"/>
</dbReference>
<sequence>RYLNQKLFPTSPTTNLTRESVSIKQFNLQLLQLSKTGSLKNIEEHINTRLVTPNLHTYSILMNYYNYANQHSKTREIWDFLITKSVPFVKLQPHYAILLDSIKFNSTYNELETIWQKFQSKPLSSNNYLSYLEGLIFFKQSQKAIQVYENEILKNKKCLPIPAMKQLIEVELRKLGRISDIKELSKKFEDCKSSWHKLNILRNNIKKY</sequence>
<reference evidence="1 2" key="1">
    <citation type="journal article" date="2015" name="Genome Biol. Evol.">
        <title>Phylogenomic analyses indicate that early fungi evolved digesting cell walls of algal ancestors of land plants.</title>
        <authorList>
            <person name="Chang Y."/>
            <person name="Wang S."/>
            <person name="Sekimoto S."/>
            <person name="Aerts A.L."/>
            <person name="Choi C."/>
            <person name="Clum A."/>
            <person name="LaButti K.M."/>
            <person name="Lindquist E.A."/>
            <person name="Yee Ngan C."/>
            <person name="Ohm R.A."/>
            <person name="Salamov A.A."/>
            <person name="Grigoriev I.V."/>
            <person name="Spatafora J.W."/>
            <person name="Berbee M.L."/>
        </authorList>
    </citation>
    <scope>NUCLEOTIDE SEQUENCE [LARGE SCALE GENOMIC DNA]</scope>
    <source>
        <strain evidence="1 2">NRRL 28638</strain>
    </source>
</reference>
<name>A0A137NZN0_CONC2</name>
<dbReference type="OrthoDB" id="5557325at2759"/>
<evidence type="ECO:0000313" key="1">
    <source>
        <dbReference type="EMBL" id="KXN68121.1"/>
    </source>
</evidence>
<dbReference type="AlphaFoldDB" id="A0A137NZN0"/>
<proteinExistence type="predicted"/>
<gene>
    <name evidence="1" type="ORF">CONCODRAFT_79911</name>
</gene>
<accession>A0A137NZN0</accession>
<organism evidence="1 2">
    <name type="scientific">Conidiobolus coronatus (strain ATCC 28846 / CBS 209.66 / NRRL 28638)</name>
    <name type="common">Delacroixia coronata</name>
    <dbReference type="NCBI Taxonomy" id="796925"/>
    <lineage>
        <taxon>Eukaryota</taxon>
        <taxon>Fungi</taxon>
        <taxon>Fungi incertae sedis</taxon>
        <taxon>Zoopagomycota</taxon>
        <taxon>Entomophthoromycotina</taxon>
        <taxon>Entomophthoromycetes</taxon>
        <taxon>Entomophthorales</taxon>
        <taxon>Ancylistaceae</taxon>
        <taxon>Conidiobolus</taxon>
    </lineage>
</organism>